<feature type="domain" description="FHA" evidence="2">
    <location>
        <begin position="162"/>
        <end position="221"/>
    </location>
</feature>
<evidence type="ECO:0000256" key="1">
    <source>
        <dbReference type="SAM" id="MobiDB-lite"/>
    </source>
</evidence>
<accession>A0A0C2MT79</accession>
<feature type="region of interest" description="Disordered" evidence="1">
    <location>
        <begin position="1"/>
        <end position="107"/>
    </location>
</feature>
<evidence type="ECO:0000259" key="2">
    <source>
        <dbReference type="PROSITE" id="PS50006"/>
    </source>
</evidence>
<evidence type="ECO:0000313" key="3">
    <source>
        <dbReference type="EMBL" id="KII67420.1"/>
    </source>
</evidence>
<comment type="caution">
    <text evidence="3">The sequence shown here is derived from an EMBL/GenBank/DDBJ whole genome shotgun (WGS) entry which is preliminary data.</text>
</comment>
<organism evidence="3 4">
    <name type="scientific">Thelohanellus kitauei</name>
    <name type="common">Myxosporean</name>
    <dbReference type="NCBI Taxonomy" id="669202"/>
    <lineage>
        <taxon>Eukaryota</taxon>
        <taxon>Metazoa</taxon>
        <taxon>Cnidaria</taxon>
        <taxon>Myxozoa</taxon>
        <taxon>Myxosporea</taxon>
        <taxon>Bivalvulida</taxon>
        <taxon>Platysporina</taxon>
        <taxon>Myxobolidae</taxon>
        <taxon>Thelohanellus</taxon>
    </lineage>
</organism>
<name>A0A0C2MT79_THEKT</name>
<dbReference type="InterPro" id="IPR008984">
    <property type="entry name" value="SMAD_FHA_dom_sf"/>
</dbReference>
<dbReference type="EMBL" id="JWZT01003185">
    <property type="protein sequence ID" value="KII67420.1"/>
    <property type="molecule type" value="Genomic_DNA"/>
</dbReference>
<dbReference type="InterPro" id="IPR050923">
    <property type="entry name" value="Cell_Proc_Reg/RNA_Proc"/>
</dbReference>
<dbReference type="SMART" id="SM00240">
    <property type="entry name" value="FHA"/>
    <property type="match status" value="1"/>
</dbReference>
<dbReference type="AlphaFoldDB" id="A0A0C2MT79"/>
<sequence>MHHQERRRADTPSSSESHESQERRRRSRRSRSNERFRRSPKSRHSREPPSSMTRKRSGHRKSSSECSPVHQSNEHRETRSKQKHSGDLERAVDNKNSDQAKNLEPNYEVSGNLDEYKHYYRGVIINYTQPVDADMPTTHWRIYPFKNDENLKPWYIHRQPVYLIGRDRRVVDIPIDHPSCSKQHAVLQYRKIPIDNDEFVIKPYILDLGSANGTFLNDEGIKPKQYYEILHQDVVKFAYSTREYVFINADIES</sequence>
<dbReference type="Proteomes" id="UP000031668">
    <property type="component" value="Unassembled WGS sequence"/>
</dbReference>
<dbReference type="InterPro" id="IPR000253">
    <property type="entry name" value="FHA_dom"/>
</dbReference>
<proteinExistence type="predicted"/>
<dbReference type="PROSITE" id="PS50006">
    <property type="entry name" value="FHA_DOMAIN"/>
    <property type="match status" value="1"/>
</dbReference>
<keyword evidence="4" id="KW-1185">Reference proteome</keyword>
<dbReference type="OMA" id="HEECKGE"/>
<dbReference type="SUPFAM" id="SSF49879">
    <property type="entry name" value="SMAD/FHA domain"/>
    <property type="match status" value="1"/>
</dbReference>
<feature type="compositionally biased region" description="Basic and acidic residues" evidence="1">
    <location>
        <begin position="72"/>
        <end position="98"/>
    </location>
</feature>
<dbReference type="PANTHER" id="PTHR23308">
    <property type="entry name" value="NUCLEAR INHIBITOR OF PROTEIN PHOSPHATASE-1"/>
    <property type="match status" value="1"/>
</dbReference>
<protein>
    <submittedName>
        <fullName evidence="3">Smad nuclear interacting protein 1</fullName>
    </submittedName>
</protein>
<gene>
    <name evidence="3" type="ORF">RF11_07805</name>
</gene>
<dbReference type="OrthoDB" id="444265at2759"/>
<dbReference type="Pfam" id="PF00498">
    <property type="entry name" value="FHA"/>
    <property type="match status" value="1"/>
</dbReference>
<reference evidence="3 4" key="1">
    <citation type="journal article" date="2014" name="Genome Biol. Evol.">
        <title>The genome of the myxosporean Thelohanellus kitauei shows adaptations to nutrient acquisition within its fish host.</title>
        <authorList>
            <person name="Yang Y."/>
            <person name="Xiong J."/>
            <person name="Zhou Z."/>
            <person name="Huo F."/>
            <person name="Miao W."/>
            <person name="Ran C."/>
            <person name="Liu Y."/>
            <person name="Zhang J."/>
            <person name="Feng J."/>
            <person name="Wang M."/>
            <person name="Wang M."/>
            <person name="Wang L."/>
            <person name="Yao B."/>
        </authorList>
    </citation>
    <scope>NUCLEOTIDE SEQUENCE [LARGE SCALE GENOMIC DNA]</scope>
    <source>
        <strain evidence="3">Wuqing</strain>
    </source>
</reference>
<evidence type="ECO:0000313" key="4">
    <source>
        <dbReference type="Proteomes" id="UP000031668"/>
    </source>
</evidence>
<dbReference type="Gene3D" id="2.60.200.20">
    <property type="match status" value="1"/>
</dbReference>